<feature type="transmembrane region" description="Helical" evidence="7">
    <location>
        <begin position="88"/>
        <end position="106"/>
    </location>
</feature>
<feature type="domain" description="Peptidase S54 rhomboid" evidence="8">
    <location>
        <begin position="48"/>
        <end position="228"/>
    </location>
</feature>
<dbReference type="Pfam" id="PF01694">
    <property type="entry name" value="Rhomboid"/>
    <property type="match status" value="1"/>
</dbReference>
<dbReference type="RefSeq" id="WP_264789327.1">
    <property type="nucleotide sequence ID" value="NZ_AP026867.1"/>
</dbReference>
<comment type="subcellular location">
    <subcellularLocation>
        <location evidence="1">Membrane</location>
        <topology evidence="1">Multi-pass membrane protein</topology>
    </subcellularLocation>
</comment>
<keyword evidence="10" id="KW-1185">Reference proteome</keyword>
<keyword evidence="9" id="KW-0645">Protease</keyword>
<evidence type="ECO:0000256" key="1">
    <source>
        <dbReference type="ARBA" id="ARBA00004141"/>
    </source>
</evidence>
<evidence type="ECO:0000256" key="5">
    <source>
        <dbReference type="ARBA" id="ARBA00022989"/>
    </source>
</evidence>
<dbReference type="AlphaFoldDB" id="A0A915YJ74"/>
<keyword evidence="3 7" id="KW-0812">Transmembrane</keyword>
<dbReference type="EMBL" id="AP026867">
    <property type="protein sequence ID" value="BDS14093.1"/>
    <property type="molecule type" value="Genomic_DNA"/>
</dbReference>
<evidence type="ECO:0000256" key="2">
    <source>
        <dbReference type="ARBA" id="ARBA00009045"/>
    </source>
</evidence>
<dbReference type="SUPFAM" id="SSF144091">
    <property type="entry name" value="Rhomboid-like"/>
    <property type="match status" value="1"/>
</dbReference>
<proteinExistence type="inferred from homology"/>
<feature type="transmembrane region" description="Helical" evidence="7">
    <location>
        <begin position="52"/>
        <end position="76"/>
    </location>
</feature>
<keyword evidence="4" id="KW-0378">Hydrolase</keyword>
<dbReference type="InterPro" id="IPR022764">
    <property type="entry name" value="Peptidase_S54_rhomboid_dom"/>
</dbReference>
<evidence type="ECO:0000256" key="7">
    <source>
        <dbReference type="SAM" id="Phobius"/>
    </source>
</evidence>
<keyword evidence="5 7" id="KW-1133">Transmembrane helix</keyword>
<evidence type="ECO:0000313" key="10">
    <source>
        <dbReference type="Proteomes" id="UP001060919"/>
    </source>
</evidence>
<comment type="similarity">
    <text evidence="2">Belongs to the peptidase S54 family.</text>
</comment>
<dbReference type="GO" id="GO:0004252">
    <property type="term" value="F:serine-type endopeptidase activity"/>
    <property type="evidence" value="ECO:0007669"/>
    <property type="project" value="InterPro"/>
</dbReference>
<keyword evidence="6 7" id="KW-0472">Membrane</keyword>
<dbReference type="GO" id="GO:0006508">
    <property type="term" value="P:proteolysis"/>
    <property type="evidence" value="ECO:0007669"/>
    <property type="project" value="UniProtKB-KW"/>
</dbReference>
<dbReference type="Gene3D" id="1.20.1540.10">
    <property type="entry name" value="Rhomboid-like"/>
    <property type="match status" value="1"/>
</dbReference>
<dbReference type="PANTHER" id="PTHR43731">
    <property type="entry name" value="RHOMBOID PROTEASE"/>
    <property type="match status" value="1"/>
</dbReference>
<name>A0A915YJ74_9BACT</name>
<evidence type="ECO:0000313" key="9">
    <source>
        <dbReference type="EMBL" id="BDS14093.1"/>
    </source>
</evidence>
<evidence type="ECO:0000256" key="6">
    <source>
        <dbReference type="ARBA" id="ARBA00023136"/>
    </source>
</evidence>
<dbReference type="InterPro" id="IPR050925">
    <property type="entry name" value="Rhomboid_protease_S54"/>
</dbReference>
<evidence type="ECO:0000259" key="8">
    <source>
        <dbReference type="Pfam" id="PF01694"/>
    </source>
</evidence>
<feature type="transmembrane region" description="Helical" evidence="7">
    <location>
        <begin position="12"/>
        <end position="32"/>
    </location>
</feature>
<sequence>MQQQFNSLPEITKNIIILNLLMFLASITFGNFTYQNFVVYYVENEAFQPYQLVTSFFMHAGLFHIFMNMFVLFMFGSDVERTMGPKKFLFLYLSAGFGANLLSLGADYMHAHYLMSTLSPEQIMMAINNQGTNPDIINDATRELAGIWHKSALGASGATYGVLFTFAMLYPNRILYLLIPPMPIKAKYLAVGLAAMEFYQHVSNANTGIGHFVHLSGAAIAIGIVWFWRKQGAKF</sequence>
<dbReference type="GO" id="GO:0016020">
    <property type="term" value="C:membrane"/>
    <property type="evidence" value="ECO:0007669"/>
    <property type="project" value="UniProtKB-SubCell"/>
</dbReference>
<dbReference type="PANTHER" id="PTHR43731:SF14">
    <property type="entry name" value="PRESENILIN-ASSOCIATED RHOMBOID-LIKE PROTEIN, MITOCHONDRIAL"/>
    <property type="match status" value="1"/>
</dbReference>
<organism evidence="9 10">
    <name type="scientific">Aureispira anguillae</name>
    <dbReference type="NCBI Taxonomy" id="2864201"/>
    <lineage>
        <taxon>Bacteria</taxon>
        <taxon>Pseudomonadati</taxon>
        <taxon>Bacteroidota</taxon>
        <taxon>Saprospiria</taxon>
        <taxon>Saprospirales</taxon>
        <taxon>Saprospiraceae</taxon>
        <taxon>Aureispira</taxon>
    </lineage>
</organism>
<accession>A0A915YJ74</accession>
<gene>
    <name evidence="9" type="ORF">AsAng_0048590</name>
</gene>
<evidence type="ECO:0000256" key="4">
    <source>
        <dbReference type="ARBA" id="ARBA00022801"/>
    </source>
</evidence>
<evidence type="ECO:0000256" key="3">
    <source>
        <dbReference type="ARBA" id="ARBA00022692"/>
    </source>
</evidence>
<dbReference type="InterPro" id="IPR035952">
    <property type="entry name" value="Rhomboid-like_sf"/>
</dbReference>
<reference evidence="9" key="1">
    <citation type="submission" date="2022-09" db="EMBL/GenBank/DDBJ databases">
        <title>Aureispira anguillicida sp. nov., isolated from Leptocephalus of Japanese eel Anguilla japonica.</title>
        <authorList>
            <person name="Yuasa K."/>
            <person name="Mekata T."/>
            <person name="Ikunari K."/>
        </authorList>
    </citation>
    <scope>NUCLEOTIDE SEQUENCE</scope>
    <source>
        <strain evidence="9">EL160426</strain>
    </source>
</reference>
<dbReference type="KEGG" id="aup:AsAng_0048590"/>
<feature type="transmembrane region" description="Helical" evidence="7">
    <location>
        <begin position="208"/>
        <end position="228"/>
    </location>
</feature>
<protein>
    <submittedName>
        <fullName evidence="9">Rhomboid family intramembrane serine protease</fullName>
    </submittedName>
</protein>
<dbReference type="Proteomes" id="UP001060919">
    <property type="component" value="Chromosome"/>
</dbReference>